<dbReference type="GO" id="GO:0030992">
    <property type="term" value="C:intraciliary transport particle B"/>
    <property type="evidence" value="ECO:0007669"/>
    <property type="project" value="TreeGrafter"/>
</dbReference>
<evidence type="ECO:0008006" key="5">
    <source>
        <dbReference type="Google" id="ProtNLM"/>
    </source>
</evidence>
<dbReference type="PANTHER" id="PTHR12969:SF7">
    <property type="entry name" value="INTRAFLAGELLAR TRANSPORT PROTEIN 52 HOMOLOG"/>
    <property type="match status" value="1"/>
</dbReference>
<protein>
    <recommendedName>
        <fullName evidence="5">Intraflagellar transport protein 52-like protein</fullName>
    </recommendedName>
</protein>
<dbReference type="Pfam" id="PF23352">
    <property type="entry name" value="IFT52_central"/>
    <property type="match status" value="1"/>
</dbReference>
<proteinExistence type="predicted"/>
<sequence>MSIRCSIEISIFKRRITGTVIGLVMTSTQLECGLTTTPNHMAKIKSGLPRMGTSRFESRPSVSRNKDEISGEILSSVTLFVLPGPNEKFTESEFNCMKKYIDSGGSILVMLGEGGEKNFQTNINFLLEEYGIMVNSDCVVRTHYYKYFHPKECLVANGILNRAIGEASGKISSNVQYDQDISQSLSFVYPFGATLNVARPAVAVLSSGSVAFPVSRPVCALYTHNASGGKLAVLGSCHIFTDKYLDKEDNDKVREILFRFLTTNDVKLNQIDAEDPEIADYNMIPDTARLADRPRVCLQESADEIPMDYTQLFEQRLYSINTGVVPAAIEAYDQLGVKHEPLRLITPQFETPLPPLQAAVFPPSFRELPPPHLELFDLDEAFSSERSRLAQLANKCLSVGVKEDESDIEYFVQECGRVLGVVGLNQDMDARQVLHIISLHIAEFKKLGQVPSEISTSRDGKMPEGF</sequence>
<evidence type="ECO:0000259" key="3">
    <source>
        <dbReference type="Pfam" id="PF23355"/>
    </source>
</evidence>
<dbReference type="PANTHER" id="PTHR12969">
    <property type="entry name" value="NGD5/OSM-6/IFT52"/>
    <property type="match status" value="1"/>
</dbReference>
<dbReference type="Pfam" id="PF23355">
    <property type="entry name" value="IFT52_GIFT"/>
    <property type="match status" value="1"/>
</dbReference>
<dbReference type="InterPro" id="IPR055460">
    <property type="entry name" value="IFT52_central"/>
</dbReference>
<evidence type="ECO:0000259" key="1">
    <source>
        <dbReference type="Pfam" id="PF21178"/>
    </source>
</evidence>
<dbReference type="Pfam" id="PF21178">
    <property type="entry name" value="Itf52_C"/>
    <property type="match status" value="1"/>
</dbReference>
<dbReference type="GO" id="GO:0042073">
    <property type="term" value="P:intraciliary transport"/>
    <property type="evidence" value="ECO:0007669"/>
    <property type="project" value="TreeGrafter"/>
</dbReference>
<dbReference type="GO" id="GO:0005814">
    <property type="term" value="C:centriole"/>
    <property type="evidence" value="ECO:0007669"/>
    <property type="project" value="TreeGrafter"/>
</dbReference>
<dbReference type="EMBL" id="OD007129">
    <property type="protein sequence ID" value="CAD7413705.1"/>
    <property type="molecule type" value="Genomic_DNA"/>
</dbReference>
<gene>
    <name evidence="4" type="ORF">TPSB3V08_LOCUS9196</name>
</gene>
<dbReference type="InterPro" id="IPR039975">
    <property type="entry name" value="IFT52"/>
</dbReference>
<dbReference type="InterPro" id="IPR048643">
    <property type="entry name" value="Itf52_C"/>
</dbReference>
<feature type="domain" description="Intraflagellar transport protein 52 C-terminal" evidence="1">
    <location>
        <begin position="382"/>
        <end position="437"/>
    </location>
</feature>
<dbReference type="Gene3D" id="6.10.250.2800">
    <property type="match status" value="1"/>
</dbReference>
<reference evidence="4" key="1">
    <citation type="submission" date="2020-11" db="EMBL/GenBank/DDBJ databases">
        <authorList>
            <person name="Tran Van P."/>
        </authorList>
    </citation>
    <scope>NUCLEOTIDE SEQUENCE</scope>
</reference>
<dbReference type="GO" id="GO:0060271">
    <property type="term" value="P:cilium assembly"/>
    <property type="evidence" value="ECO:0007669"/>
    <property type="project" value="TreeGrafter"/>
</dbReference>
<dbReference type="InterPro" id="IPR055458">
    <property type="entry name" value="IFT52_GIFT"/>
</dbReference>
<organism evidence="4">
    <name type="scientific">Timema poppense</name>
    <name type="common">Walking stick</name>
    <dbReference type="NCBI Taxonomy" id="170557"/>
    <lineage>
        <taxon>Eukaryota</taxon>
        <taxon>Metazoa</taxon>
        <taxon>Ecdysozoa</taxon>
        <taxon>Arthropoda</taxon>
        <taxon>Hexapoda</taxon>
        <taxon>Insecta</taxon>
        <taxon>Pterygota</taxon>
        <taxon>Neoptera</taxon>
        <taxon>Polyneoptera</taxon>
        <taxon>Phasmatodea</taxon>
        <taxon>Timematodea</taxon>
        <taxon>Timematoidea</taxon>
        <taxon>Timematidae</taxon>
        <taxon>Timema</taxon>
    </lineage>
</organism>
<evidence type="ECO:0000259" key="2">
    <source>
        <dbReference type="Pfam" id="PF23352"/>
    </source>
</evidence>
<evidence type="ECO:0000313" key="4">
    <source>
        <dbReference type="EMBL" id="CAD7413705.1"/>
    </source>
</evidence>
<feature type="domain" description="IFT52 GIFT" evidence="3">
    <location>
        <begin position="55"/>
        <end position="274"/>
    </location>
</feature>
<accession>A0A7R9DI60</accession>
<name>A0A7R9DI60_TIMPO</name>
<dbReference type="AlphaFoldDB" id="A0A7R9DI60"/>
<dbReference type="CDD" id="cd23683">
    <property type="entry name" value="IFT52_CTD"/>
    <property type="match status" value="1"/>
</dbReference>
<feature type="domain" description="IFT52 central" evidence="2">
    <location>
        <begin position="290"/>
        <end position="371"/>
    </location>
</feature>
<dbReference type="GO" id="GO:0005929">
    <property type="term" value="C:cilium"/>
    <property type="evidence" value="ECO:0007669"/>
    <property type="project" value="TreeGrafter"/>
</dbReference>